<dbReference type="EMBL" id="JAAMPC010000007">
    <property type="protein sequence ID" value="KAG2304383.1"/>
    <property type="molecule type" value="Genomic_DNA"/>
</dbReference>
<dbReference type="OrthoDB" id="2919534at2759"/>
<dbReference type="AlphaFoldDB" id="A0A8X7SDZ5"/>
<evidence type="ECO:0000313" key="2">
    <source>
        <dbReference type="Proteomes" id="UP000886595"/>
    </source>
</evidence>
<protein>
    <submittedName>
        <fullName evidence="1">Uncharacterized protein</fullName>
    </submittedName>
</protein>
<comment type="caution">
    <text evidence="1">The sequence shown here is derived from an EMBL/GenBank/DDBJ whole genome shotgun (WGS) entry which is preliminary data.</text>
</comment>
<keyword evidence="2" id="KW-1185">Reference proteome</keyword>
<reference evidence="1 2" key="1">
    <citation type="submission" date="2020-02" db="EMBL/GenBank/DDBJ databases">
        <authorList>
            <person name="Ma Q."/>
            <person name="Huang Y."/>
            <person name="Song X."/>
            <person name="Pei D."/>
        </authorList>
    </citation>
    <scope>NUCLEOTIDE SEQUENCE [LARGE SCALE GENOMIC DNA]</scope>
    <source>
        <strain evidence="1">Sxm20200214</strain>
        <tissue evidence="1">Leaf</tissue>
    </source>
</reference>
<proteinExistence type="predicted"/>
<accession>A0A8X7SDZ5</accession>
<dbReference type="Proteomes" id="UP000886595">
    <property type="component" value="Unassembled WGS sequence"/>
</dbReference>
<name>A0A8X7SDZ5_BRACI</name>
<gene>
    <name evidence="1" type="ORF">Bca52824_033034</name>
</gene>
<evidence type="ECO:0000313" key="1">
    <source>
        <dbReference type="EMBL" id="KAG2304383.1"/>
    </source>
</evidence>
<dbReference type="PANTHER" id="PTHR33240:SF15">
    <property type="entry name" value="GAG-PRO-LIKE PROTEIN"/>
    <property type="match status" value="1"/>
</dbReference>
<organism evidence="1 2">
    <name type="scientific">Brassica carinata</name>
    <name type="common">Ethiopian mustard</name>
    <name type="synonym">Abyssinian cabbage</name>
    <dbReference type="NCBI Taxonomy" id="52824"/>
    <lineage>
        <taxon>Eukaryota</taxon>
        <taxon>Viridiplantae</taxon>
        <taxon>Streptophyta</taxon>
        <taxon>Embryophyta</taxon>
        <taxon>Tracheophyta</taxon>
        <taxon>Spermatophyta</taxon>
        <taxon>Magnoliopsida</taxon>
        <taxon>eudicotyledons</taxon>
        <taxon>Gunneridae</taxon>
        <taxon>Pentapetalae</taxon>
        <taxon>rosids</taxon>
        <taxon>malvids</taxon>
        <taxon>Brassicales</taxon>
        <taxon>Brassicaceae</taxon>
        <taxon>Brassiceae</taxon>
        <taxon>Brassica</taxon>
    </lineage>
</organism>
<dbReference type="PANTHER" id="PTHR33240">
    <property type="entry name" value="OS08G0508500 PROTEIN"/>
    <property type="match status" value="1"/>
</dbReference>
<sequence length="97" mass="11319">MHRLHLRWFKFCYSVNSIKAYQRRAENNIRVREPMSGPSHEITFDKEETIDLDKPHDDALVIRLDVGGCKLSRIMIDTGSSADILFYDAFKRVGFTK</sequence>